<gene>
    <name evidence="1" type="ORF">NFRAN_0353</name>
</gene>
<dbReference type="AlphaFoldDB" id="A0A484I8S3"/>
<protein>
    <submittedName>
        <fullName evidence="1">Uncharacterized protein</fullName>
    </submittedName>
</protein>
<dbReference type="EMBL" id="LR216287">
    <property type="protein sequence ID" value="VFJ12674.1"/>
    <property type="molecule type" value="Genomic_DNA"/>
</dbReference>
<proteinExistence type="predicted"/>
<keyword evidence="2" id="KW-1185">Reference proteome</keyword>
<name>A0A484I8S3_9ARCH</name>
<evidence type="ECO:0000313" key="1">
    <source>
        <dbReference type="EMBL" id="VFJ12674.1"/>
    </source>
</evidence>
<organism evidence="1 2">
    <name type="scientific">Candidatus Nitrosocosmicus franklandianus</name>
    <dbReference type="NCBI Taxonomy" id="1798806"/>
    <lineage>
        <taxon>Archaea</taxon>
        <taxon>Nitrososphaerota</taxon>
        <taxon>Nitrososphaeria</taxon>
        <taxon>Nitrososphaerales</taxon>
        <taxon>Nitrososphaeraceae</taxon>
        <taxon>Candidatus Nitrosocosmicus</taxon>
    </lineage>
</organism>
<accession>A0A484I8S3</accession>
<dbReference type="Proteomes" id="UP000294299">
    <property type="component" value="Chromosome NFRAN"/>
</dbReference>
<sequence length="216" mass="23921">MSELASQNNSLIEFENHILSSLNLSNRVITTVIPASVLSTVEHNASVIKDLLTVSAAEYSEGVSNGTIVMELEYQDGSAFVDRAYSIFNNTKNISNNTNVITQILTDFSYLTDSINNLKDPAIINDLVVKIHNQLSLSGGYDSINDQKTPEDYISNIRELLGEIEIATTVYLDNFEFLQGIIGSGVSDRGEQLLREKLRQQINENATIDEIKQKSS</sequence>
<dbReference type="KEGG" id="nfn:NFRAN_0353"/>
<evidence type="ECO:0000313" key="2">
    <source>
        <dbReference type="Proteomes" id="UP000294299"/>
    </source>
</evidence>
<reference evidence="1 2" key="1">
    <citation type="submission" date="2019-02" db="EMBL/GenBank/DDBJ databases">
        <authorList>
            <person name="Lehtovirta-Morley E L."/>
        </authorList>
    </citation>
    <scope>NUCLEOTIDE SEQUENCE [LARGE SCALE GENOMIC DNA]</scope>
    <source>
        <strain evidence="1">NFRAN1</strain>
    </source>
</reference>